<name>A0A5S5CV64_9ACTN</name>
<dbReference type="PIRSF" id="PIRSF006060">
    <property type="entry name" value="AA_transporter"/>
    <property type="match status" value="1"/>
</dbReference>
<dbReference type="PANTHER" id="PTHR42770:SF11">
    <property type="entry name" value="INNER MEMBRANE TRANSPORT PROTEIN YBAT"/>
    <property type="match status" value="1"/>
</dbReference>
<comment type="caution">
    <text evidence="7">The sequence shown here is derived from an EMBL/GenBank/DDBJ whole genome shotgun (WGS) entry which is preliminary data.</text>
</comment>
<feature type="transmembrane region" description="Helical" evidence="6">
    <location>
        <begin position="21"/>
        <end position="43"/>
    </location>
</feature>
<dbReference type="Proteomes" id="UP000322499">
    <property type="component" value="Unassembled WGS sequence"/>
</dbReference>
<keyword evidence="3 6" id="KW-0812">Transmembrane</keyword>
<dbReference type="InterPro" id="IPR002293">
    <property type="entry name" value="AA/rel_permease1"/>
</dbReference>
<feature type="transmembrane region" description="Helical" evidence="6">
    <location>
        <begin position="401"/>
        <end position="422"/>
    </location>
</feature>
<dbReference type="Gene3D" id="1.20.1740.10">
    <property type="entry name" value="Amino acid/polyamine transporter I"/>
    <property type="match status" value="1"/>
</dbReference>
<evidence type="ECO:0000313" key="7">
    <source>
        <dbReference type="EMBL" id="TYP86462.1"/>
    </source>
</evidence>
<evidence type="ECO:0000256" key="2">
    <source>
        <dbReference type="ARBA" id="ARBA00022475"/>
    </source>
</evidence>
<feature type="transmembrane region" description="Helical" evidence="6">
    <location>
        <begin position="208"/>
        <end position="226"/>
    </location>
</feature>
<feature type="transmembrane region" description="Helical" evidence="6">
    <location>
        <begin position="345"/>
        <end position="366"/>
    </location>
</feature>
<keyword evidence="2" id="KW-1003">Cell membrane</keyword>
<evidence type="ECO:0000313" key="8">
    <source>
        <dbReference type="Proteomes" id="UP000322499"/>
    </source>
</evidence>
<dbReference type="EMBL" id="VNHW01000009">
    <property type="protein sequence ID" value="TYP86462.1"/>
    <property type="molecule type" value="Genomic_DNA"/>
</dbReference>
<feature type="transmembrane region" description="Helical" evidence="6">
    <location>
        <begin position="291"/>
        <end position="315"/>
    </location>
</feature>
<evidence type="ECO:0000256" key="6">
    <source>
        <dbReference type="SAM" id="Phobius"/>
    </source>
</evidence>
<organism evidence="7 8">
    <name type="scientific">Blastococcus xanthinilyticus</name>
    <dbReference type="NCBI Taxonomy" id="1564164"/>
    <lineage>
        <taxon>Bacteria</taxon>
        <taxon>Bacillati</taxon>
        <taxon>Actinomycetota</taxon>
        <taxon>Actinomycetes</taxon>
        <taxon>Geodermatophilales</taxon>
        <taxon>Geodermatophilaceae</taxon>
        <taxon>Blastococcus</taxon>
    </lineage>
</organism>
<accession>A0A5S5CV64</accession>
<evidence type="ECO:0000256" key="5">
    <source>
        <dbReference type="ARBA" id="ARBA00023136"/>
    </source>
</evidence>
<feature type="transmembrane region" description="Helical" evidence="6">
    <location>
        <begin position="132"/>
        <end position="154"/>
    </location>
</feature>
<dbReference type="GO" id="GO:0022857">
    <property type="term" value="F:transmembrane transporter activity"/>
    <property type="evidence" value="ECO:0007669"/>
    <property type="project" value="InterPro"/>
</dbReference>
<feature type="transmembrane region" description="Helical" evidence="6">
    <location>
        <begin position="166"/>
        <end position="188"/>
    </location>
</feature>
<dbReference type="InterPro" id="IPR050367">
    <property type="entry name" value="APC_superfamily"/>
</dbReference>
<evidence type="ECO:0000256" key="4">
    <source>
        <dbReference type="ARBA" id="ARBA00022989"/>
    </source>
</evidence>
<feature type="transmembrane region" description="Helical" evidence="6">
    <location>
        <begin position="55"/>
        <end position="74"/>
    </location>
</feature>
<feature type="transmembrane region" description="Helical" evidence="6">
    <location>
        <begin position="372"/>
        <end position="389"/>
    </location>
</feature>
<proteinExistence type="predicted"/>
<gene>
    <name evidence="7" type="ORF">BD833_10962</name>
</gene>
<feature type="transmembrane region" description="Helical" evidence="6">
    <location>
        <begin position="94"/>
        <end position="112"/>
    </location>
</feature>
<sequence>MARAAAAPGETAGGQPALKRVMGPGLLLLFIVGDILGTGIYALTGQVAAQVGGVVWLPFLVAFLVALVTAFSYLELVTKYPQAAGAALYTHKAFGIHFLTFVVAFAVMSSGITSASTAARAFSANAAEVLGLGFSDGIGITLIGLGFMTLVAAVNHRGVGESVKANVVLTCVELTGLLIVIGVGVWALGVGEGDFSRVTEFDTGERSVLGGVIAATGLAFFAMVGFEDSVNMAEECKEPRRIFPKVLLAGLLATGVIYVLVSISAIALVPADALSEGDTPLLQVVEAGAPGFPIGLFGVITMFAVANSALINMLMASRLVYGLGRLRVLPPLLARVHPQRRTPTTAILFTTALAFGLITFVGAVPALGGTTALLLLIVFTVVNVAVLVLRKDRVEEDHFRTPTVLPVVGALACGFLATPFAGRPAEQYRIAGVLLVIGVILWGVTVLVNRRTGADVPDFDPEDLTGDAPSGPRN</sequence>
<evidence type="ECO:0000256" key="3">
    <source>
        <dbReference type="ARBA" id="ARBA00022692"/>
    </source>
</evidence>
<feature type="transmembrane region" description="Helical" evidence="6">
    <location>
        <begin position="428"/>
        <end position="448"/>
    </location>
</feature>
<protein>
    <submittedName>
        <fullName evidence="7">Amino acid/polyamine/organocation transporter (APC superfamily)</fullName>
    </submittedName>
</protein>
<feature type="transmembrane region" description="Helical" evidence="6">
    <location>
        <begin position="246"/>
        <end position="271"/>
    </location>
</feature>
<keyword evidence="4 6" id="KW-1133">Transmembrane helix</keyword>
<evidence type="ECO:0000256" key="1">
    <source>
        <dbReference type="ARBA" id="ARBA00004651"/>
    </source>
</evidence>
<dbReference type="RefSeq" id="WP_166533836.1">
    <property type="nucleotide sequence ID" value="NZ_VNHW01000009.1"/>
</dbReference>
<dbReference type="PANTHER" id="PTHR42770">
    <property type="entry name" value="AMINO ACID TRANSPORTER-RELATED"/>
    <property type="match status" value="1"/>
</dbReference>
<keyword evidence="5 6" id="KW-0472">Membrane</keyword>
<comment type="subcellular location">
    <subcellularLocation>
        <location evidence="1">Cell membrane</location>
        <topology evidence="1">Multi-pass membrane protein</topology>
    </subcellularLocation>
</comment>
<keyword evidence="8" id="KW-1185">Reference proteome</keyword>
<dbReference type="Pfam" id="PF13520">
    <property type="entry name" value="AA_permease_2"/>
    <property type="match status" value="1"/>
</dbReference>
<reference evidence="7 8" key="1">
    <citation type="submission" date="2019-07" db="EMBL/GenBank/DDBJ databases">
        <title>Genomic Encyclopedia of Archaeal and Bacterial Type Strains, Phase II (KMG-II): from individual species to whole genera.</title>
        <authorList>
            <person name="Goeker M."/>
        </authorList>
    </citation>
    <scope>NUCLEOTIDE SEQUENCE [LARGE SCALE GENOMIC DNA]</scope>
    <source>
        <strain evidence="7 8">DSM 46842</strain>
    </source>
</reference>
<dbReference type="GO" id="GO:0005886">
    <property type="term" value="C:plasma membrane"/>
    <property type="evidence" value="ECO:0007669"/>
    <property type="project" value="UniProtKB-SubCell"/>
</dbReference>
<dbReference type="AlphaFoldDB" id="A0A5S5CV64"/>